<evidence type="ECO:0000313" key="2">
    <source>
        <dbReference type="EMBL" id="WGZ94545.1"/>
    </source>
</evidence>
<proteinExistence type="predicted"/>
<dbReference type="AlphaFoldDB" id="A0AA95KMS2"/>
<reference evidence="2" key="2">
    <citation type="submission" date="2023-04" db="EMBL/GenBank/DDBJ databases">
        <authorList>
            <person name="Beletskiy A.V."/>
            <person name="Mardanov A.V."/>
            <person name="Ravin N.V."/>
        </authorList>
    </citation>
    <scope>NUCLEOTIDE SEQUENCE</scope>
    <source>
        <strain evidence="2">GKL-02</strain>
    </source>
</reference>
<sequence>MNLKIKHIYTVTLLTLTSALVACGGGSDTGSAATANNAYTGARTLAALNSNNQQLFYSALELSLLNLSETSELAAKSSDPSVTSFALLSQRYARLAGTIDEYIANQNYQARTINNSVPCTNGGSITISGTLNDQTNTGTLNVSHNQCAEGDVVINSVGTLTINKFDTNLLKITDFSVSATGNTLYNGITYTETGTQQFAIDHYKGRLTAVSNITRKAGGLQLLENNLVLMVNQGNITVSGQLCEGVDGCVNISTPTPINAAGTTGQMLLSGASNSKLRIYPVSGIVWLDLDANGDGIYETTTRAE</sequence>
<feature type="signal peptide" evidence="1">
    <location>
        <begin position="1"/>
        <end position="22"/>
    </location>
</feature>
<dbReference type="KEGG" id="tput:QJT81_00735"/>
<dbReference type="PROSITE" id="PS51257">
    <property type="entry name" value="PROKAR_LIPOPROTEIN"/>
    <property type="match status" value="1"/>
</dbReference>
<evidence type="ECO:0008006" key="3">
    <source>
        <dbReference type="Google" id="ProtNLM"/>
    </source>
</evidence>
<dbReference type="EMBL" id="CP124756">
    <property type="protein sequence ID" value="WGZ94545.1"/>
    <property type="molecule type" value="Genomic_DNA"/>
</dbReference>
<organism evidence="2">
    <name type="scientific">Candidatus Thiothrix putei</name>
    <dbReference type="NCBI Taxonomy" id="3080811"/>
    <lineage>
        <taxon>Bacteria</taxon>
        <taxon>Pseudomonadati</taxon>
        <taxon>Pseudomonadota</taxon>
        <taxon>Gammaproteobacteria</taxon>
        <taxon>Thiotrichales</taxon>
        <taxon>Thiotrichaceae</taxon>
        <taxon>Thiothrix</taxon>
    </lineage>
</organism>
<feature type="chain" id="PRO_5041670065" description="Lipoprotein" evidence="1">
    <location>
        <begin position="23"/>
        <end position="305"/>
    </location>
</feature>
<accession>A0AA95KMS2</accession>
<keyword evidence="1" id="KW-0732">Signal</keyword>
<dbReference type="Proteomes" id="UP001301326">
    <property type="component" value="Chromosome"/>
</dbReference>
<protein>
    <recommendedName>
        <fullName evidence="3">Lipoprotein</fullName>
    </recommendedName>
</protein>
<reference evidence="2" key="1">
    <citation type="journal article" date="2023" name="Int. J. Mol. Sci.">
        <title>Metagenomics Revealed a New Genus 'Candidatus Thiocaldithrix dubininis' gen. nov., sp. nov. and a New Species 'Candidatus Thiothrix putei' sp. nov. in the Family Thiotrichaceae, Some Members of Which Have Traits of Both Na+- and H+-Motive Energetics.</title>
        <authorList>
            <person name="Ravin N.V."/>
            <person name="Muntyan M.S."/>
            <person name="Smolyakov D.D."/>
            <person name="Rudenko T.S."/>
            <person name="Beletsky A.V."/>
            <person name="Mardanov A.V."/>
            <person name="Grabovich M.Y."/>
        </authorList>
    </citation>
    <scope>NUCLEOTIDE SEQUENCE</scope>
    <source>
        <strain evidence="2">GKL-02</strain>
    </source>
</reference>
<evidence type="ECO:0000256" key="1">
    <source>
        <dbReference type="SAM" id="SignalP"/>
    </source>
</evidence>
<gene>
    <name evidence="2" type="ORF">QJT81_00735</name>
</gene>
<name>A0AA95KMS2_9GAMM</name>